<dbReference type="InterPro" id="IPR007271">
    <property type="entry name" value="Nuc_sug_transpt"/>
</dbReference>
<proteinExistence type="predicted"/>
<dbReference type="Proteomes" id="UP001146793">
    <property type="component" value="Unassembled WGS sequence"/>
</dbReference>
<reference evidence="6" key="1">
    <citation type="submission" date="2022-08" db="EMBL/GenBank/DDBJ databases">
        <title>Novel sulphate-reducing endosymbionts in the free-living metamonad Anaeramoeba.</title>
        <authorList>
            <person name="Jerlstrom-Hultqvist J."/>
            <person name="Cepicka I."/>
            <person name="Gallot-Lavallee L."/>
            <person name="Salas-Leiva D."/>
            <person name="Curtis B.A."/>
            <person name="Zahonova K."/>
            <person name="Pipaliya S."/>
            <person name="Dacks J."/>
            <person name="Roger A.J."/>
        </authorList>
    </citation>
    <scope>NUCLEOTIDE SEQUENCE</scope>
    <source>
        <strain evidence="6">Busselton2</strain>
    </source>
</reference>
<feature type="transmembrane region" description="Helical" evidence="5">
    <location>
        <begin position="191"/>
        <end position="211"/>
    </location>
</feature>
<name>A0AAV7YY17_9EUKA</name>
<comment type="subcellular location">
    <subcellularLocation>
        <location evidence="1">Membrane</location>
        <topology evidence="1">Multi-pass membrane protein</topology>
    </subcellularLocation>
</comment>
<dbReference type="InterPro" id="IPR037185">
    <property type="entry name" value="EmrE-like"/>
</dbReference>
<evidence type="ECO:0000256" key="4">
    <source>
        <dbReference type="ARBA" id="ARBA00023136"/>
    </source>
</evidence>
<dbReference type="PANTHER" id="PTHR10231">
    <property type="entry name" value="NUCLEOTIDE-SUGAR TRANSMEMBRANE TRANSPORTER"/>
    <property type="match status" value="1"/>
</dbReference>
<evidence type="ECO:0000313" key="6">
    <source>
        <dbReference type="EMBL" id="KAJ3433601.1"/>
    </source>
</evidence>
<evidence type="ECO:0000313" key="7">
    <source>
        <dbReference type="Proteomes" id="UP001146793"/>
    </source>
</evidence>
<dbReference type="EMBL" id="JANTQA010000047">
    <property type="protein sequence ID" value="KAJ3433601.1"/>
    <property type="molecule type" value="Genomic_DNA"/>
</dbReference>
<evidence type="ECO:0000256" key="2">
    <source>
        <dbReference type="ARBA" id="ARBA00022692"/>
    </source>
</evidence>
<dbReference type="AlphaFoldDB" id="A0AAV7YY17"/>
<keyword evidence="4 5" id="KW-0472">Membrane</keyword>
<organism evidence="6 7">
    <name type="scientific">Anaeramoeba flamelloides</name>
    <dbReference type="NCBI Taxonomy" id="1746091"/>
    <lineage>
        <taxon>Eukaryota</taxon>
        <taxon>Metamonada</taxon>
        <taxon>Anaeramoebidae</taxon>
        <taxon>Anaeramoeba</taxon>
    </lineage>
</organism>
<feature type="transmembrane region" description="Helical" evidence="5">
    <location>
        <begin position="141"/>
        <end position="160"/>
    </location>
</feature>
<feature type="transmembrane region" description="Helical" evidence="5">
    <location>
        <begin position="315"/>
        <end position="332"/>
    </location>
</feature>
<sequence>MNTEAISKRAKSLLIVLYILIYVSVDLFIKASQKGKNSEYGYDPVCAVLMTEVVKLSVSLFIYFRMNSQVGLKEKFQSLTNITQTRLMYGLPALIYALYNILAYYNLQNFDPPLKKLVLNLRLGFTAFLAWLILKQKIPRLKFFSIVILFVGVIIGQQAMQHANQKKEESENLATEEMNNAEGTETVKKSLLVALFFLILQAFLSSFASIVNEFVFKKNYEESIHLQNSLFYVWGIVINIGCGLFLHGSIPNVFKFLKNLNFITVMIVVTNAAGGLCAASLLKYLSSLTKSYCAVVEMFISTFLSGIFFDTPIPLFFLVGAALISFAIVLYTKSNQQQREQKANLPMKNETDPLKKY</sequence>
<dbReference type="GO" id="GO:0015165">
    <property type="term" value="F:pyrimidine nucleotide-sugar transmembrane transporter activity"/>
    <property type="evidence" value="ECO:0007669"/>
    <property type="project" value="InterPro"/>
</dbReference>
<evidence type="ECO:0000256" key="5">
    <source>
        <dbReference type="SAM" id="Phobius"/>
    </source>
</evidence>
<keyword evidence="2 5" id="KW-0812">Transmembrane</keyword>
<comment type="caution">
    <text evidence="6">The sequence shown here is derived from an EMBL/GenBank/DDBJ whole genome shotgun (WGS) entry which is preliminary data.</text>
</comment>
<feature type="transmembrane region" description="Helical" evidence="5">
    <location>
        <begin position="87"/>
        <end position="105"/>
    </location>
</feature>
<protein>
    <submittedName>
        <fullName evidence="6">Nucleotide-sugar transmembrane transporter</fullName>
    </submittedName>
</protein>
<dbReference type="SUPFAM" id="SSF103481">
    <property type="entry name" value="Multidrug resistance efflux transporter EmrE"/>
    <property type="match status" value="2"/>
</dbReference>
<dbReference type="GO" id="GO:0000139">
    <property type="term" value="C:Golgi membrane"/>
    <property type="evidence" value="ECO:0007669"/>
    <property type="project" value="InterPro"/>
</dbReference>
<feature type="transmembrane region" description="Helical" evidence="5">
    <location>
        <begin position="292"/>
        <end position="309"/>
    </location>
</feature>
<keyword evidence="3 5" id="KW-1133">Transmembrane helix</keyword>
<feature type="transmembrane region" description="Helical" evidence="5">
    <location>
        <begin position="41"/>
        <end position="66"/>
    </location>
</feature>
<accession>A0AAV7YY17</accession>
<gene>
    <name evidence="6" type="ORF">M0812_22563</name>
</gene>
<feature type="transmembrane region" description="Helical" evidence="5">
    <location>
        <begin position="231"/>
        <end position="250"/>
    </location>
</feature>
<feature type="transmembrane region" description="Helical" evidence="5">
    <location>
        <begin position="117"/>
        <end position="134"/>
    </location>
</feature>
<feature type="transmembrane region" description="Helical" evidence="5">
    <location>
        <begin position="262"/>
        <end position="285"/>
    </location>
</feature>
<evidence type="ECO:0000256" key="1">
    <source>
        <dbReference type="ARBA" id="ARBA00004141"/>
    </source>
</evidence>
<evidence type="ECO:0000256" key="3">
    <source>
        <dbReference type="ARBA" id="ARBA00022989"/>
    </source>
</evidence>
<feature type="transmembrane region" description="Helical" evidence="5">
    <location>
        <begin position="12"/>
        <end position="29"/>
    </location>
</feature>
<dbReference type="Pfam" id="PF04142">
    <property type="entry name" value="Nuc_sug_transp"/>
    <property type="match status" value="1"/>
</dbReference>